<dbReference type="InterPro" id="IPR025646">
    <property type="entry name" value="DUF4350"/>
</dbReference>
<evidence type="ECO:0000313" key="3">
    <source>
        <dbReference type="Proteomes" id="UP000217343"/>
    </source>
</evidence>
<dbReference type="EMBL" id="CP022203">
    <property type="protein sequence ID" value="ATB46832.1"/>
    <property type="molecule type" value="Genomic_DNA"/>
</dbReference>
<dbReference type="RefSeq" id="WP_095958221.1">
    <property type="nucleotide sequence ID" value="NZ_CP022203.1"/>
</dbReference>
<proteinExistence type="predicted"/>
<gene>
    <name evidence="2" type="ORF">MYMAC_002437</name>
</gene>
<evidence type="ECO:0000313" key="2">
    <source>
        <dbReference type="EMBL" id="ATB46832.1"/>
    </source>
</evidence>
<name>A0A250JTL1_9BACT</name>
<dbReference type="KEGG" id="mmas:MYMAC_002437"/>
<organism evidence="2 3">
    <name type="scientific">Corallococcus macrosporus DSM 14697</name>
    <dbReference type="NCBI Taxonomy" id="1189310"/>
    <lineage>
        <taxon>Bacteria</taxon>
        <taxon>Pseudomonadati</taxon>
        <taxon>Myxococcota</taxon>
        <taxon>Myxococcia</taxon>
        <taxon>Myxococcales</taxon>
        <taxon>Cystobacterineae</taxon>
        <taxon>Myxococcaceae</taxon>
        <taxon>Corallococcus</taxon>
    </lineage>
</organism>
<evidence type="ECO:0000259" key="1">
    <source>
        <dbReference type="Pfam" id="PF14258"/>
    </source>
</evidence>
<protein>
    <recommendedName>
        <fullName evidence="1">DUF4350 domain-containing protein</fullName>
    </recommendedName>
</protein>
<reference evidence="2 3" key="1">
    <citation type="submission" date="2017-06" db="EMBL/GenBank/DDBJ databases">
        <title>Sequencing and comparative analysis of myxobacterial genomes.</title>
        <authorList>
            <person name="Rupp O."/>
            <person name="Goesmann A."/>
            <person name="Sogaard-Andersen L."/>
        </authorList>
    </citation>
    <scope>NUCLEOTIDE SEQUENCE [LARGE SCALE GENOMIC DNA]</scope>
    <source>
        <strain evidence="2 3">DSM 14697</strain>
    </source>
</reference>
<feature type="domain" description="DUF4350" evidence="1">
    <location>
        <begin position="121"/>
        <end position="250"/>
    </location>
</feature>
<dbReference type="Pfam" id="PF14258">
    <property type="entry name" value="DUF4350"/>
    <property type="match status" value="1"/>
</dbReference>
<keyword evidence="3" id="KW-1185">Reference proteome</keyword>
<sequence length="426" mass="46013">MRDRFPLLAVGALLLTVVLGTFLVRGARRNSFADTLSTYRAQEDGARALYLLAQESGLPVTRRMADMRILSDAGTPVLLAVEVSGAYEADPDQTALAAEPDAGLGDEHVPRTGFNAFRAASLDDDETEKLLEHVREGGAAVYVPWGSQENPVLQALGVKLFKADTTLPMRTLVPPQPTPYTLGVARVEAKVQAYLELPEHAVPVLEDERLGMFVAAVVPHGQGRVLVVGAPELAMNQALARADNAQFWLSALAALGPGPFAFDEFHHGFTNERSVVDFARRYGLHFAVLQLLLGVALWSVSLKRFGRPRPPPESTRVGATDALFAMGRLYREGRHHGFSAQLILRGLTQDLALHAGLPAHASATKVAEGLRERGREDLARGLELLGAESQSVARDADLQQLAERAARLRQRLHSAGAARHSPPGTP</sequence>
<dbReference type="Proteomes" id="UP000217343">
    <property type="component" value="Chromosome"/>
</dbReference>
<dbReference type="AlphaFoldDB" id="A0A250JTL1"/>
<accession>A0A250JTL1</accession>
<dbReference type="OrthoDB" id="5487559at2"/>